<dbReference type="InterPro" id="IPR036388">
    <property type="entry name" value="WH-like_DNA-bd_sf"/>
</dbReference>
<dbReference type="PANTHER" id="PTHR34298:SF2">
    <property type="entry name" value="SEGREGATION AND CONDENSATION PROTEIN B"/>
    <property type="match status" value="1"/>
</dbReference>
<dbReference type="Proteomes" id="UP000051686">
    <property type="component" value="Unassembled WGS sequence"/>
</dbReference>
<comment type="caution">
    <text evidence="7">The sequence shown here is derived from an EMBL/GenBank/DDBJ whole genome shotgun (WGS) entry which is preliminary data.</text>
</comment>
<dbReference type="GO" id="GO:0006260">
    <property type="term" value="P:DNA replication"/>
    <property type="evidence" value="ECO:0007669"/>
    <property type="project" value="UniProtKB-UniRule"/>
</dbReference>
<gene>
    <name evidence="5" type="primary">scpB</name>
    <name evidence="7" type="ORF">FD46_GL001462</name>
</gene>
<dbReference type="GO" id="GO:0051301">
    <property type="term" value="P:cell division"/>
    <property type="evidence" value="ECO:0007669"/>
    <property type="project" value="UniProtKB-KW"/>
</dbReference>
<comment type="similarity">
    <text evidence="5">Belongs to the ScpB family.</text>
</comment>
<proteinExistence type="inferred from homology"/>
<reference evidence="7 8" key="1">
    <citation type="journal article" date="2015" name="Genome Announc.">
        <title>Expanding the biotechnology potential of lactobacilli through comparative genomics of 213 strains and associated genera.</title>
        <authorList>
            <person name="Sun Z."/>
            <person name="Harris H.M."/>
            <person name="McCann A."/>
            <person name="Guo C."/>
            <person name="Argimon S."/>
            <person name="Zhang W."/>
            <person name="Yang X."/>
            <person name="Jeffery I.B."/>
            <person name="Cooney J.C."/>
            <person name="Kagawa T.F."/>
            <person name="Liu W."/>
            <person name="Song Y."/>
            <person name="Salvetti E."/>
            <person name="Wrobel A."/>
            <person name="Rasinkangas P."/>
            <person name="Parkhill J."/>
            <person name="Rea M.C."/>
            <person name="O'Sullivan O."/>
            <person name="Ritari J."/>
            <person name="Douillard F.P."/>
            <person name="Paul Ross R."/>
            <person name="Yang R."/>
            <person name="Briner A.E."/>
            <person name="Felis G.E."/>
            <person name="de Vos W.M."/>
            <person name="Barrangou R."/>
            <person name="Klaenhammer T.R."/>
            <person name="Caufield P.W."/>
            <person name="Cui Y."/>
            <person name="Zhang H."/>
            <person name="O'Toole P.W."/>
        </authorList>
    </citation>
    <scope>NUCLEOTIDE SEQUENCE [LARGE SCALE GENOMIC DNA]</scope>
    <source>
        <strain evidence="7 8">DSM 19972</strain>
    </source>
</reference>
<evidence type="ECO:0000256" key="4">
    <source>
        <dbReference type="ARBA" id="ARBA00023306"/>
    </source>
</evidence>
<evidence type="ECO:0000313" key="8">
    <source>
        <dbReference type="Proteomes" id="UP000051686"/>
    </source>
</evidence>
<dbReference type="PATRIC" id="fig|1423777.3.peg.1511"/>
<dbReference type="HAMAP" id="MF_01804">
    <property type="entry name" value="ScpB"/>
    <property type="match status" value="1"/>
</dbReference>
<evidence type="ECO:0000256" key="5">
    <source>
        <dbReference type="HAMAP-Rule" id="MF_01804"/>
    </source>
</evidence>
<dbReference type="PIRSF" id="PIRSF019345">
    <property type="entry name" value="ScpB"/>
    <property type="match status" value="1"/>
</dbReference>
<comment type="function">
    <text evidence="5">Participates in chromosomal partition during cell division. May act via the formation of a condensin-like complex containing Smc and ScpA that pull DNA away from mid-cell into both cell halves.</text>
</comment>
<comment type="subunit">
    <text evidence="5">Homodimer. Homodimerization may be required to stabilize the binding of ScpA to the Smc head domains. Component of a cohesin-like complex composed of ScpA, ScpB and the Smc homodimer, in which ScpA and ScpB bind to the head domain of Smc. The presence of the three proteins is required for the association of the complex with DNA.</text>
</comment>
<dbReference type="GO" id="GO:0005737">
    <property type="term" value="C:cytoplasm"/>
    <property type="evidence" value="ECO:0007669"/>
    <property type="project" value="UniProtKB-SubCell"/>
</dbReference>
<dbReference type="Pfam" id="PF04079">
    <property type="entry name" value="SMC_ScpB"/>
    <property type="match status" value="1"/>
</dbReference>
<dbReference type="SUPFAM" id="SSF46785">
    <property type="entry name" value="Winged helix' DNA-binding domain"/>
    <property type="match status" value="2"/>
</dbReference>
<dbReference type="GO" id="GO:0051304">
    <property type="term" value="P:chromosome separation"/>
    <property type="evidence" value="ECO:0007669"/>
    <property type="project" value="InterPro"/>
</dbReference>
<dbReference type="Gene3D" id="1.10.10.10">
    <property type="entry name" value="Winged helix-like DNA-binding domain superfamily/Winged helix DNA-binding domain"/>
    <property type="match status" value="2"/>
</dbReference>
<feature type="region of interest" description="Disordered" evidence="6">
    <location>
        <begin position="167"/>
        <end position="186"/>
    </location>
</feature>
<keyword evidence="2 5" id="KW-0132">Cell division</keyword>
<dbReference type="EMBL" id="AZEH01000039">
    <property type="protein sequence ID" value="KRL04336.1"/>
    <property type="molecule type" value="Genomic_DNA"/>
</dbReference>
<keyword evidence="4 5" id="KW-0131">Cell cycle</keyword>
<keyword evidence="3 5" id="KW-0159">Chromosome partition</keyword>
<accession>A0A0R1M827</accession>
<evidence type="ECO:0000256" key="3">
    <source>
        <dbReference type="ARBA" id="ARBA00022829"/>
    </source>
</evidence>
<protein>
    <recommendedName>
        <fullName evidence="5">Segregation and condensation protein B</fullName>
    </recommendedName>
</protein>
<comment type="subcellular location">
    <subcellularLocation>
        <location evidence="5">Cytoplasm</location>
    </subcellularLocation>
    <text evidence="5">Associated with two foci at the outer edges of the nucleoid region in young cells, and at four foci within both cell halves in older cells.</text>
</comment>
<sequence length="209" mass="23204">MAKKMQTNQAKIEALLFAAGDEGISLGQLAEFTGLLKPAVSAQIKQLQKKYMDDSNCCLQVLSTEERLRLATKKEFASLLKGYFEAPNVSSLSHAALEVLAIIAYKQPVTRVQIEEIRGVRSNGSLQKLLAFELIGEAGRLEAPGRPILYETTEIFLDHFGLQSLKDLPPLPEPDSKKNETEKNENLLELFNETLQEDGSNLEELKDGK</sequence>
<feature type="compositionally biased region" description="Basic and acidic residues" evidence="6">
    <location>
        <begin position="174"/>
        <end position="186"/>
    </location>
</feature>
<evidence type="ECO:0000256" key="2">
    <source>
        <dbReference type="ARBA" id="ARBA00022618"/>
    </source>
</evidence>
<keyword evidence="1 5" id="KW-0963">Cytoplasm</keyword>
<dbReference type="STRING" id="1423777.FD46_GL001462"/>
<evidence type="ECO:0000313" key="7">
    <source>
        <dbReference type="EMBL" id="KRL04336.1"/>
    </source>
</evidence>
<evidence type="ECO:0000256" key="6">
    <source>
        <dbReference type="SAM" id="MobiDB-lite"/>
    </source>
</evidence>
<dbReference type="InterPro" id="IPR005234">
    <property type="entry name" value="ScpB_csome_segregation"/>
</dbReference>
<organism evidence="7 8">
    <name type="scientific">Liquorilactobacillus oeni DSM 19972</name>
    <dbReference type="NCBI Taxonomy" id="1423777"/>
    <lineage>
        <taxon>Bacteria</taxon>
        <taxon>Bacillati</taxon>
        <taxon>Bacillota</taxon>
        <taxon>Bacilli</taxon>
        <taxon>Lactobacillales</taxon>
        <taxon>Lactobacillaceae</taxon>
        <taxon>Liquorilactobacillus</taxon>
    </lineage>
</organism>
<keyword evidence="8" id="KW-1185">Reference proteome</keyword>
<dbReference type="NCBIfam" id="TIGR00281">
    <property type="entry name" value="SMC-Scp complex subunit ScpB"/>
    <property type="match status" value="1"/>
</dbReference>
<dbReference type="AlphaFoldDB" id="A0A0R1M827"/>
<dbReference type="PANTHER" id="PTHR34298">
    <property type="entry name" value="SEGREGATION AND CONDENSATION PROTEIN B"/>
    <property type="match status" value="1"/>
</dbReference>
<name>A0A0R1M827_9LACO</name>
<dbReference type="InterPro" id="IPR036390">
    <property type="entry name" value="WH_DNA-bd_sf"/>
</dbReference>
<evidence type="ECO:0000256" key="1">
    <source>
        <dbReference type="ARBA" id="ARBA00022490"/>
    </source>
</evidence>